<protein>
    <submittedName>
        <fullName evidence="5">S1 RNA-binding domain-containing protein</fullName>
    </submittedName>
</protein>
<dbReference type="InterPro" id="IPR003029">
    <property type="entry name" value="S1_domain"/>
</dbReference>
<dbReference type="GO" id="GO:0005737">
    <property type="term" value="C:cytoplasm"/>
    <property type="evidence" value="ECO:0007669"/>
    <property type="project" value="UniProtKB-ARBA"/>
</dbReference>
<dbReference type="CDD" id="cd04465">
    <property type="entry name" value="S1_RPS1_repeat_ec2_hs2"/>
    <property type="match status" value="1"/>
</dbReference>
<dbReference type="PANTHER" id="PTHR10724:SF7">
    <property type="entry name" value="SMALL RIBOSOMAL SUBUNIT PROTEIN BS1C"/>
    <property type="match status" value="1"/>
</dbReference>
<name>A0A939BB20_9CLOT</name>
<comment type="caution">
    <text evidence="5">The sequence shown here is derived from an EMBL/GenBank/DDBJ whole genome shotgun (WGS) entry which is preliminary data.</text>
</comment>
<organism evidence="5 6">
    <name type="scientific">Mordavella massiliensis</name>
    <dbReference type="NCBI Taxonomy" id="1871024"/>
    <lineage>
        <taxon>Bacteria</taxon>
        <taxon>Bacillati</taxon>
        <taxon>Bacillota</taxon>
        <taxon>Clostridia</taxon>
        <taxon>Eubacteriales</taxon>
        <taxon>Clostridiaceae</taxon>
        <taxon>Mordavella</taxon>
    </lineage>
</organism>
<dbReference type="SUPFAM" id="SSF50249">
    <property type="entry name" value="Nucleic acid-binding proteins"/>
    <property type="match status" value="2"/>
</dbReference>
<dbReference type="GO" id="GO:0003735">
    <property type="term" value="F:structural constituent of ribosome"/>
    <property type="evidence" value="ECO:0007669"/>
    <property type="project" value="TreeGrafter"/>
</dbReference>
<dbReference type="PANTHER" id="PTHR10724">
    <property type="entry name" value="30S RIBOSOMAL PROTEIN S1"/>
    <property type="match status" value="1"/>
</dbReference>
<dbReference type="PROSITE" id="PS50126">
    <property type="entry name" value="S1"/>
    <property type="match status" value="2"/>
</dbReference>
<dbReference type="Pfam" id="PF00575">
    <property type="entry name" value="S1"/>
    <property type="match status" value="2"/>
</dbReference>
<dbReference type="GO" id="GO:0006412">
    <property type="term" value="P:translation"/>
    <property type="evidence" value="ECO:0007669"/>
    <property type="project" value="TreeGrafter"/>
</dbReference>
<proteinExistence type="inferred from homology"/>
<dbReference type="InterPro" id="IPR012340">
    <property type="entry name" value="NA-bd_OB-fold"/>
</dbReference>
<dbReference type="EMBL" id="JACJLV010000004">
    <property type="protein sequence ID" value="MBM6825910.1"/>
    <property type="molecule type" value="Genomic_DNA"/>
</dbReference>
<dbReference type="FunFam" id="2.40.50.140:FF:000051">
    <property type="entry name" value="RNA-binding transcriptional accessory protein"/>
    <property type="match status" value="1"/>
</dbReference>
<dbReference type="GO" id="GO:0003729">
    <property type="term" value="F:mRNA binding"/>
    <property type="evidence" value="ECO:0007669"/>
    <property type="project" value="TreeGrafter"/>
</dbReference>
<sequence>MSEELLQEETTMADLEEHFDNANPWNVVQSYMENKTVLPVKVEGIVNGGAIAMVEGLRGFIPASKLSLSYIEDLETYLLKDIEVRVIEVNQAEERLILSAREILKEKEKKAMEEKIAGLKTGTVLTGKVESLQNYGAFVRLEDGLSGLVHVSQISQKRVKSPKDVLNVGDEVKVKIIGIKDGKISLSMKALEEREEAPVEKVEIPKSENIGTSLGDLFKNLKL</sequence>
<evidence type="ECO:0000256" key="2">
    <source>
        <dbReference type="ARBA" id="ARBA00022980"/>
    </source>
</evidence>
<dbReference type="InterPro" id="IPR050437">
    <property type="entry name" value="Ribos_protein_bS1-like"/>
</dbReference>
<dbReference type="GO" id="GO:0005840">
    <property type="term" value="C:ribosome"/>
    <property type="evidence" value="ECO:0007669"/>
    <property type="project" value="UniProtKB-KW"/>
</dbReference>
<dbReference type="AlphaFoldDB" id="A0A939BB20"/>
<reference evidence="5" key="1">
    <citation type="submission" date="2020-08" db="EMBL/GenBank/DDBJ databases">
        <authorList>
            <person name="Cejkova D."/>
            <person name="Kubasova T."/>
            <person name="Jahodarova E."/>
            <person name="Rychlik I."/>
        </authorList>
    </citation>
    <scope>NUCLEOTIDE SEQUENCE</scope>
    <source>
        <strain evidence="5">An420c</strain>
    </source>
</reference>
<accession>A0A939BB20</accession>
<dbReference type="RefSeq" id="WP_204907974.1">
    <property type="nucleotide sequence ID" value="NZ_JACJLV010000004.1"/>
</dbReference>
<reference evidence="5" key="2">
    <citation type="journal article" date="2021" name="Sci. Rep.">
        <title>The distribution of antibiotic resistance genes in chicken gut microbiota commensals.</title>
        <authorList>
            <person name="Juricova H."/>
            <person name="Matiasovicova J."/>
            <person name="Kubasova T."/>
            <person name="Cejkova D."/>
            <person name="Rychlik I."/>
        </authorList>
    </citation>
    <scope>NUCLEOTIDE SEQUENCE</scope>
    <source>
        <strain evidence="5">An420c</strain>
    </source>
</reference>
<evidence type="ECO:0000259" key="4">
    <source>
        <dbReference type="PROSITE" id="PS50126"/>
    </source>
</evidence>
<dbReference type="SMART" id="SM00316">
    <property type="entry name" value="S1"/>
    <property type="match status" value="2"/>
</dbReference>
<comment type="similarity">
    <text evidence="1">Belongs to the bacterial ribosomal protein bS1 family.</text>
</comment>
<feature type="domain" description="S1 motif" evidence="4">
    <location>
        <begin position="35"/>
        <end position="101"/>
    </location>
</feature>
<evidence type="ECO:0000256" key="3">
    <source>
        <dbReference type="ARBA" id="ARBA00023274"/>
    </source>
</evidence>
<gene>
    <name evidence="5" type="ORF">H6A13_02165</name>
</gene>
<feature type="domain" description="S1 motif" evidence="4">
    <location>
        <begin position="122"/>
        <end position="189"/>
    </location>
</feature>
<keyword evidence="3" id="KW-0687">Ribonucleoprotein</keyword>
<evidence type="ECO:0000256" key="1">
    <source>
        <dbReference type="ARBA" id="ARBA00006767"/>
    </source>
</evidence>
<keyword evidence="6" id="KW-1185">Reference proteome</keyword>
<evidence type="ECO:0000313" key="5">
    <source>
        <dbReference type="EMBL" id="MBM6825910.1"/>
    </source>
</evidence>
<keyword evidence="2" id="KW-0689">Ribosomal protein</keyword>
<dbReference type="Proteomes" id="UP000713880">
    <property type="component" value="Unassembled WGS sequence"/>
</dbReference>
<evidence type="ECO:0000313" key="6">
    <source>
        <dbReference type="Proteomes" id="UP000713880"/>
    </source>
</evidence>
<dbReference type="Gene3D" id="2.40.50.140">
    <property type="entry name" value="Nucleic acid-binding proteins"/>
    <property type="match status" value="2"/>
</dbReference>
<dbReference type="GO" id="GO:1990904">
    <property type="term" value="C:ribonucleoprotein complex"/>
    <property type="evidence" value="ECO:0007669"/>
    <property type="project" value="UniProtKB-KW"/>
</dbReference>
<dbReference type="CDD" id="cd05692">
    <property type="entry name" value="S1_RPS1_repeat_hs4"/>
    <property type="match status" value="1"/>
</dbReference>